<protein>
    <recommendedName>
        <fullName evidence="4">Major facilitator superfamily (MFS) profile domain-containing protein</fullName>
    </recommendedName>
</protein>
<name>A0A0C2DHS0_9BILA</name>
<organism evidence="2 3">
    <name type="scientific">Ancylostoma duodenale</name>
    <dbReference type="NCBI Taxonomy" id="51022"/>
    <lineage>
        <taxon>Eukaryota</taxon>
        <taxon>Metazoa</taxon>
        <taxon>Ecdysozoa</taxon>
        <taxon>Nematoda</taxon>
        <taxon>Chromadorea</taxon>
        <taxon>Rhabditida</taxon>
        <taxon>Rhabditina</taxon>
        <taxon>Rhabditomorpha</taxon>
        <taxon>Strongyloidea</taxon>
        <taxon>Ancylostomatidae</taxon>
        <taxon>Ancylostomatinae</taxon>
        <taxon>Ancylostoma</taxon>
    </lineage>
</organism>
<feature type="transmembrane region" description="Helical" evidence="1">
    <location>
        <begin position="49"/>
        <end position="68"/>
    </location>
</feature>
<evidence type="ECO:0000256" key="1">
    <source>
        <dbReference type="SAM" id="Phobius"/>
    </source>
</evidence>
<dbReference type="OrthoDB" id="3936150at2759"/>
<evidence type="ECO:0008006" key="4">
    <source>
        <dbReference type="Google" id="ProtNLM"/>
    </source>
</evidence>
<keyword evidence="1" id="KW-1133">Transmembrane helix</keyword>
<dbReference type="Proteomes" id="UP000054047">
    <property type="component" value="Unassembled WGS sequence"/>
</dbReference>
<keyword evidence="3" id="KW-1185">Reference proteome</keyword>
<evidence type="ECO:0000313" key="3">
    <source>
        <dbReference type="Proteomes" id="UP000054047"/>
    </source>
</evidence>
<sequence>MFVAKGMVTTSMQTAFEILEAALTILMTTRLQEITLCLFQVDTFGKLSMVIPFSTLSFISAILTVIFLPETVNKPMPETISDVEGKKIRSLKM</sequence>
<accession>A0A0C2DHS0</accession>
<dbReference type="EMBL" id="KN729650">
    <property type="protein sequence ID" value="KIH62017.1"/>
    <property type="molecule type" value="Genomic_DNA"/>
</dbReference>
<evidence type="ECO:0000313" key="2">
    <source>
        <dbReference type="EMBL" id="KIH62017.1"/>
    </source>
</evidence>
<reference evidence="2 3" key="1">
    <citation type="submission" date="2013-12" db="EMBL/GenBank/DDBJ databases">
        <title>Draft genome of the parsitic nematode Ancylostoma duodenale.</title>
        <authorList>
            <person name="Mitreva M."/>
        </authorList>
    </citation>
    <scope>NUCLEOTIDE SEQUENCE [LARGE SCALE GENOMIC DNA]</scope>
    <source>
        <strain evidence="2 3">Zhejiang</strain>
    </source>
</reference>
<proteinExistence type="predicted"/>
<keyword evidence="1" id="KW-0812">Transmembrane</keyword>
<keyword evidence="1" id="KW-0472">Membrane</keyword>
<dbReference type="AlphaFoldDB" id="A0A0C2DHS0"/>
<gene>
    <name evidence="2" type="ORF">ANCDUO_07702</name>
</gene>